<keyword evidence="2" id="KW-1185">Reference proteome</keyword>
<evidence type="ECO:0000313" key="1">
    <source>
        <dbReference type="EMBL" id="CRG87342.1"/>
    </source>
</evidence>
<name>A0A0U1LW79_TALIS</name>
<proteinExistence type="predicted"/>
<organism evidence="1 2">
    <name type="scientific">Talaromyces islandicus</name>
    <name type="common">Penicillium islandicum</name>
    <dbReference type="NCBI Taxonomy" id="28573"/>
    <lineage>
        <taxon>Eukaryota</taxon>
        <taxon>Fungi</taxon>
        <taxon>Dikarya</taxon>
        <taxon>Ascomycota</taxon>
        <taxon>Pezizomycotina</taxon>
        <taxon>Eurotiomycetes</taxon>
        <taxon>Eurotiomycetidae</taxon>
        <taxon>Eurotiales</taxon>
        <taxon>Trichocomaceae</taxon>
        <taxon>Talaromyces</taxon>
        <taxon>Talaromyces sect. Islandici</taxon>
    </lineage>
</organism>
<dbReference type="EMBL" id="CVMT01000003">
    <property type="protein sequence ID" value="CRG87342.1"/>
    <property type="molecule type" value="Genomic_DNA"/>
</dbReference>
<protein>
    <submittedName>
        <fullName evidence="1">Uncharacterized protein</fullName>
    </submittedName>
</protein>
<evidence type="ECO:0000313" key="2">
    <source>
        <dbReference type="Proteomes" id="UP000054383"/>
    </source>
</evidence>
<sequence>MTRNQPSSRFREIKTIDTSKAVDARTCVSHLVDFVNGQLSPAEDFLKAWWTEEKKPRHEKSDIKQDILNQLKELYHQFEVEVQDKVSEFERKHGKDVRLEQCVYKMKRLMHEVTTNIVRFPTEDGPGSLGGIRFLTMTEFTNVKEKWEQSNRLYDYEMF</sequence>
<reference evidence="1 2" key="1">
    <citation type="submission" date="2015-04" db="EMBL/GenBank/DDBJ databases">
        <authorList>
            <person name="Syromyatnikov M.Y."/>
            <person name="Popov V.N."/>
        </authorList>
    </citation>
    <scope>NUCLEOTIDE SEQUENCE [LARGE SCALE GENOMIC DNA]</scope>
    <source>
        <strain evidence="1">WF-38-12</strain>
    </source>
</reference>
<dbReference type="AlphaFoldDB" id="A0A0U1LW79"/>
<dbReference type="Proteomes" id="UP000054383">
    <property type="component" value="Unassembled WGS sequence"/>
</dbReference>
<accession>A0A0U1LW79</accession>
<gene>
    <name evidence="1" type="ORF">PISL3812_04359</name>
</gene>